<dbReference type="InterPro" id="IPR009057">
    <property type="entry name" value="Homeodomain-like_sf"/>
</dbReference>
<dbReference type="InterPro" id="IPR036271">
    <property type="entry name" value="Tet_transcr_reg_TetR-rel_C_sf"/>
</dbReference>
<reference evidence="4 5" key="1">
    <citation type="submission" date="2019-04" db="EMBL/GenBank/DDBJ databases">
        <title>Isachenkonia alkalipeptolytica gen. nov. sp. nov. a new anaerobic, alkiliphilic organothrophic bacterium capable to reduce synthesized ferrihydrite isolated from a soda lake.</title>
        <authorList>
            <person name="Toshchakov S.V."/>
            <person name="Zavarzina D.G."/>
            <person name="Zhilina T.N."/>
            <person name="Kostrikina N.A."/>
            <person name="Kublanov I.V."/>
        </authorList>
    </citation>
    <scope>NUCLEOTIDE SEQUENCE [LARGE SCALE GENOMIC DNA]</scope>
    <source>
        <strain evidence="4 5">Z-1701</strain>
    </source>
</reference>
<dbReference type="RefSeq" id="WP_160722859.1">
    <property type="nucleotide sequence ID" value="NZ_SUMG01000021.1"/>
</dbReference>
<dbReference type="Gene3D" id="1.10.357.10">
    <property type="entry name" value="Tetracycline Repressor, domain 2"/>
    <property type="match status" value="1"/>
</dbReference>
<dbReference type="InterPro" id="IPR041603">
    <property type="entry name" value="YvdT_C"/>
</dbReference>
<dbReference type="Proteomes" id="UP000449710">
    <property type="component" value="Unassembled WGS sequence"/>
</dbReference>
<dbReference type="Pfam" id="PF00440">
    <property type="entry name" value="TetR_N"/>
    <property type="match status" value="1"/>
</dbReference>
<dbReference type="SUPFAM" id="SSF48498">
    <property type="entry name" value="Tetracyclin repressor-like, C-terminal domain"/>
    <property type="match status" value="1"/>
</dbReference>
<evidence type="ECO:0000313" key="4">
    <source>
        <dbReference type="EMBL" id="NBG89316.1"/>
    </source>
</evidence>
<comment type="caution">
    <text evidence="4">The sequence shown here is derived from an EMBL/GenBank/DDBJ whole genome shotgun (WGS) entry which is preliminary data.</text>
</comment>
<dbReference type="EMBL" id="SUMG01000021">
    <property type="protein sequence ID" value="NBG89316.1"/>
    <property type="molecule type" value="Genomic_DNA"/>
</dbReference>
<proteinExistence type="predicted"/>
<evidence type="ECO:0000313" key="5">
    <source>
        <dbReference type="Proteomes" id="UP000449710"/>
    </source>
</evidence>
<keyword evidence="5" id="KW-1185">Reference proteome</keyword>
<feature type="domain" description="HTH tetR-type" evidence="3">
    <location>
        <begin position="6"/>
        <end position="66"/>
    </location>
</feature>
<feature type="DNA-binding region" description="H-T-H motif" evidence="2">
    <location>
        <begin position="29"/>
        <end position="48"/>
    </location>
</feature>
<dbReference type="GO" id="GO:0003677">
    <property type="term" value="F:DNA binding"/>
    <property type="evidence" value="ECO:0007669"/>
    <property type="project" value="UniProtKB-UniRule"/>
</dbReference>
<dbReference type="PANTHER" id="PTHR43479">
    <property type="entry name" value="ACREF/ENVCD OPERON REPRESSOR-RELATED"/>
    <property type="match status" value="1"/>
</dbReference>
<dbReference type="PROSITE" id="PS01081">
    <property type="entry name" value="HTH_TETR_1"/>
    <property type="match status" value="1"/>
</dbReference>
<dbReference type="AlphaFoldDB" id="A0AA43XMX4"/>
<dbReference type="InterPro" id="IPR023772">
    <property type="entry name" value="DNA-bd_HTH_TetR-type_CS"/>
</dbReference>
<evidence type="ECO:0000259" key="3">
    <source>
        <dbReference type="PROSITE" id="PS50977"/>
    </source>
</evidence>
<dbReference type="InterPro" id="IPR001647">
    <property type="entry name" value="HTH_TetR"/>
</dbReference>
<dbReference type="PRINTS" id="PR00455">
    <property type="entry name" value="HTHTETR"/>
</dbReference>
<accession>A0AA43XMX4</accession>
<organism evidence="4 5">
    <name type="scientific">Isachenkonia alkalipeptolytica</name>
    <dbReference type="NCBI Taxonomy" id="2565777"/>
    <lineage>
        <taxon>Bacteria</taxon>
        <taxon>Bacillati</taxon>
        <taxon>Bacillota</taxon>
        <taxon>Clostridia</taxon>
        <taxon>Eubacteriales</taxon>
        <taxon>Clostridiaceae</taxon>
        <taxon>Isachenkonia</taxon>
    </lineage>
</organism>
<evidence type="ECO:0000256" key="1">
    <source>
        <dbReference type="ARBA" id="ARBA00023125"/>
    </source>
</evidence>
<dbReference type="InterPro" id="IPR050624">
    <property type="entry name" value="HTH-type_Tx_Regulator"/>
</dbReference>
<dbReference type="SUPFAM" id="SSF46689">
    <property type="entry name" value="Homeodomain-like"/>
    <property type="match status" value="1"/>
</dbReference>
<dbReference type="Pfam" id="PF17934">
    <property type="entry name" value="TetR_C_26"/>
    <property type="match status" value="1"/>
</dbReference>
<name>A0AA43XMX4_9CLOT</name>
<dbReference type="PROSITE" id="PS50977">
    <property type="entry name" value="HTH_TETR_2"/>
    <property type="match status" value="1"/>
</dbReference>
<gene>
    <name evidence="4" type="ORF">ISALK_12525</name>
</gene>
<protein>
    <submittedName>
        <fullName evidence="4">TetR/AcrR family transcriptional regulator</fullName>
    </submittedName>
</protein>
<sequence>MKKDRSEKYEEFLDAAISLIEEKGFDNTSVSQIVQRAGLAQGTFYLYFSSKAALAPAIAERIVEDAMARGEKKKLNQAENSKDFLRGLIELVFEITEDYQQIITFLYSGMSYYHSLEKWEAIYDPYYQWLEKIFEQFQKKGELRKKPDTTIMVQFTLGILEQSAETCYLFKRNNGDVDKIKKDLLEFILKGFEENTTA</sequence>
<keyword evidence="1 2" id="KW-0238">DNA-binding</keyword>
<dbReference type="PANTHER" id="PTHR43479:SF8">
    <property type="entry name" value="TRANSCRIPTIONAL REGULATOR, TETR FAMILY"/>
    <property type="match status" value="1"/>
</dbReference>
<evidence type="ECO:0000256" key="2">
    <source>
        <dbReference type="PROSITE-ProRule" id="PRU00335"/>
    </source>
</evidence>